<feature type="compositionally biased region" description="Basic and acidic residues" evidence="1">
    <location>
        <begin position="46"/>
        <end position="57"/>
    </location>
</feature>
<feature type="compositionally biased region" description="Basic and acidic residues" evidence="1">
    <location>
        <begin position="1"/>
        <end position="38"/>
    </location>
</feature>
<accession>A0A6A6XXD1</accession>
<evidence type="ECO:0000313" key="3">
    <source>
        <dbReference type="Proteomes" id="UP000799757"/>
    </source>
</evidence>
<feature type="region of interest" description="Disordered" evidence="1">
    <location>
        <begin position="1"/>
        <end position="65"/>
    </location>
</feature>
<protein>
    <submittedName>
        <fullName evidence="2">Uncharacterized protein</fullName>
    </submittedName>
</protein>
<dbReference type="Proteomes" id="UP000799757">
    <property type="component" value="Unassembled WGS sequence"/>
</dbReference>
<evidence type="ECO:0000313" key="2">
    <source>
        <dbReference type="EMBL" id="KAF2801201.1"/>
    </source>
</evidence>
<keyword evidence="3" id="KW-1185">Reference proteome</keyword>
<organism evidence="2 3">
    <name type="scientific">Melanomma pulvis-pyrius CBS 109.77</name>
    <dbReference type="NCBI Taxonomy" id="1314802"/>
    <lineage>
        <taxon>Eukaryota</taxon>
        <taxon>Fungi</taxon>
        <taxon>Dikarya</taxon>
        <taxon>Ascomycota</taxon>
        <taxon>Pezizomycotina</taxon>
        <taxon>Dothideomycetes</taxon>
        <taxon>Pleosporomycetidae</taxon>
        <taxon>Pleosporales</taxon>
        <taxon>Melanommataceae</taxon>
        <taxon>Melanomma</taxon>
    </lineage>
</organism>
<evidence type="ECO:0000256" key="1">
    <source>
        <dbReference type="SAM" id="MobiDB-lite"/>
    </source>
</evidence>
<dbReference type="EMBL" id="MU001738">
    <property type="protein sequence ID" value="KAF2801201.1"/>
    <property type="molecule type" value="Genomic_DNA"/>
</dbReference>
<name>A0A6A6XXD1_9PLEO</name>
<proteinExistence type="predicted"/>
<sequence length="114" mass="13190">MMEANPLDRRFVEKMTGRRDDTKENKIGSMEKREKDGAKTCSRMQNTEEDRPEESKKPTHVYNPLSRPILFSSTPVCYVEWRLKQRTKIYMSVFGGRLKETTRGAMSGVSKEGP</sequence>
<dbReference type="AlphaFoldDB" id="A0A6A6XXD1"/>
<reference evidence="2" key="1">
    <citation type="journal article" date="2020" name="Stud. Mycol.">
        <title>101 Dothideomycetes genomes: a test case for predicting lifestyles and emergence of pathogens.</title>
        <authorList>
            <person name="Haridas S."/>
            <person name="Albert R."/>
            <person name="Binder M."/>
            <person name="Bloem J."/>
            <person name="Labutti K."/>
            <person name="Salamov A."/>
            <person name="Andreopoulos B."/>
            <person name="Baker S."/>
            <person name="Barry K."/>
            <person name="Bills G."/>
            <person name="Bluhm B."/>
            <person name="Cannon C."/>
            <person name="Castanera R."/>
            <person name="Culley D."/>
            <person name="Daum C."/>
            <person name="Ezra D."/>
            <person name="Gonzalez J."/>
            <person name="Henrissat B."/>
            <person name="Kuo A."/>
            <person name="Liang C."/>
            <person name="Lipzen A."/>
            <person name="Lutzoni F."/>
            <person name="Magnuson J."/>
            <person name="Mondo S."/>
            <person name="Nolan M."/>
            <person name="Ohm R."/>
            <person name="Pangilinan J."/>
            <person name="Park H.-J."/>
            <person name="Ramirez L."/>
            <person name="Alfaro M."/>
            <person name="Sun H."/>
            <person name="Tritt A."/>
            <person name="Yoshinaga Y."/>
            <person name="Zwiers L.-H."/>
            <person name="Turgeon B."/>
            <person name="Goodwin S."/>
            <person name="Spatafora J."/>
            <person name="Crous P."/>
            <person name="Grigoriev I."/>
        </authorList>
    </citation>
    <scope>NUCLEOTIDE SEQUENCE</scope>
    <source>
        <strain evidence="2">CBS 109.77</strain>
    </source>
</reference>
<gene>
    <name evidence="2" type="ORF">K505DRAFT_720</name>
</gene>